<evidence type="ECO:0000313" key="1">
    <source>
        <dbReference type="EMBL" id="KAF7136472.1"/>
    </source>
</evidence>
<dbReference type="PANTHER" id="PTHR47169:SF2">
    <property type="entry name" value="OS01G0541250 PROTEIN"/>
    <property type="match status" value="1"/>
</dbReference>
<proteinExistence type="predicted"/>
<dbReference type="AlphaFoldDB" id="A0A834GNU5"/>
<gene>
    <name evidence="1" type="ORF">RHSIM_Rhsim08G0101000</name>
</gene>
<reference evidence="1" key="1">
    <citation type="submission" date="2019-11" db="EMBL/GenBank/DDBJ databases">
        <authorList>
            <person name="Liu Y."/>
            <person name="Hou J."/>
            <person name="Li T.-Q."/>
            <person name="Guan C.-H."/>
            <person name="Wu X."/>
            <person name="Wu H.-Z."/>
            <person name="Ling F."/>
            <person name="Zhang R."/>
            <person name="Shi X.-G."/>
            <person name="Ren J.-P."/>
            <person name="Chen E.-F."/>
            <person name="Sun J.-M."/>
        </authorList>
    </citation>
    <scope>NUCLEOTIDE SEQUENCE</scope>
    <source>
        <strain evidence="1">Adult_tree_wgs_1</strain>
        <tissue evidence="1">Leaves</tissue>
    </source>
</reference>
<evidence type="ECO:0000313" key="2">
    <source>
        <dbReference type="Proteomes" id="UP000626092"/>
    </source>
</evidence>
<dbReference type="GO" id="GO:0003676">
    <property type="term" value="F:nucleic acid binding"/>
    <property type="evidence" value="ECO:0007669"/>
    <property type="project" value="InterPro"/>
</dbReference>
<organism evidence="1 2">
    <name type="scientific">Rhododendron simsii</name>
    <name type="common">Sims's rhododendron</name>
    <dbReference type="NCBI Taxonomy" id="118357"/>
    <lineage>
        <taxon>Eukaryota</taxon>
        <taxon>Viridiplantae</taxon>
        <taxon>Streptophyta</taxon>
        <taxon>Embryophyta</taxon>
        <taxon>Tracheophyta</taxon>
        <taxon>Spermatophyta</taxon>
        <taxon>Magnoliopsida</taxon>
        <taxon>eudicotyledons</taxon>
        <taxon>Gunneridae</taxon>
        <taxon>Pentapetalae</taxon>
        <taxon>asterids</taxon>
        <taxon>Ericales</taxon>
        <taxon>Ericaceae</taxon>
        <taxon>Ericoideae</taxon>
        <taxon>Rhodoreae</taxon>
        <taxon>Rhododendron</taxon>
    </lineage>
</organism>
<dbReference type="PANTHER" id="PTHR47169">
    <property type="entry name" value="OS01G0541250 PROTEIN"/>
    <property type="match status" value="1"/>
</dbReference>
<comment type="caution">
    <text evidence="1">The sequence shown here is derived from an EMBL/GenBank/DDBJ whole genome shotgun (WGS) entry which is preliminary data.</text>
</comment>
<keyword evidence="2" id="KW-1185">Reference proteome</keyword>
<sequence length="170" mass="19518">MPCGVNPCVRQLYDVELAPFQIALPKQVEPFEIALLNQVGSEGKLVLPMRTNIRSLSKVVTVPKSTLHLRINEGDIRPHTSAVKPYLKEEGKRSRLQFCVSMVEPSSLQSQPMFKRMYNYVHIDEKWFFLSKGAERYYLLPAEKEPHRTCKSKKFITKVMFLAAVARPPI</sequence>
<dbReference type="InterPro" id="IPR036397">
    <property type="entry name" value="RNaseH_sf"/>
</dbReference>
<name>A0A834GNU5_RHOSS</name>
<dbReference type="Gene3D" id="3.30.420.10">
    <property type="entry name" value="Ribonuclease H-like superfamily/Ribonuclease H"/>
    <property type="match status" value="1"/>
</dbReference>
<dbReference type="EMBL" id="WJXA01000008">
    <property type="protein sequence ID" value="KAF7136472.1"/>
    <property type="molecule type" value="Genomic_DNA"/>
</dbReference>
<dbReference type="Proteomes" id="UP000626092">
    <property type="component" value="Unassembled WGS sequence"/>
</dbReference>
<accession>A0A834GNU5</accession>
<protein>
    <submittedName>
        <fullName evidence="1">Uncharacterized protein</fullName>
    </submittedName>
</protein>
<dbReference type="OrthoDB" id="1739492at2759"/>